<dbReference type="Pfam" id="PF01472">
    <property type="entry name" value="PUA"/>
    <property type="match status" value="1"/>
</dbReference>
<dbReference type="EMBL" id="CP010070">
    <property type="protein sequence ID" value="AIZ56086.1"/>
    <property type="molecule type" value="Genomic_DNA"/>
</dbReference>
<dbReference type="PANTHER" id="PTHR22798">
    <property type="entry name" value="MCT-1 PROTEIN"/>
    <property type="match status" value="1"/>
</dbReference>
<name>A0A0A7LF34_9ARCH</name>
<dbReference type="NCBIfam" id="TIGR00451">
    <property type="entry name" value="unchar_dom_2"/>
    <property type="match status" value="1"/>
</dbReference>
<dbReference type="HOGENOM" id="CLU_090468_1_1_2"/>
<dbReference type="InterPro" id="IPR015947">
    <property type="entry name" value="PUA-like_sf"/>
</dbReference>
<protein>
    <submittedName>
        <fullName evidence="2">PUA domain protein</fullName>
    </submittedName>
</protein>
<proteinExistence type="predicted"/>
<keyword evidence="3" id="KW-1185">Reference proteome</keyword>
<dbReference type="STRING" id="1577791.Mpt1_c01850"/>
<dbReference type="OrthoDB" id="27972at2157"/>
<dbReference type="InterPro" id="IPR016437">
    <property type="entry name" value="MCT-1/Tma20"/>
</dbReference>
<dbReference type="PANTHER" id="PTHR22798:SF0">
    <property type="entry name" value="MALIGNANT T-CELL-AMPLIFIED SEQUENCE 1"/>
    <property type="match status" value="1"/>
</dbReference>
<dbReference type="NCBIfam" id="TIGR03684">
    <property type="entry name" value="arCOG00985"/>
    <property type="match status" value="1"/>
</dbReference>
<evidence type="ECO:0000259" key="1">
    <source>
        <dbReference type="SMART" id="SM00359"/>
    </source>
</evidence>
<dbReference type="InterPro" id="IPR004521">
    <property type="entry name" value="Uncharacterised_CHP00451"/>
</dbReference>
<organism evidence="2 3">
    <name type="scientific">Candidatus Methanoplasma termitum</name>
    <dbReference type="NCBI Taxonomy" id="1577791"/>
    <lineage>
        <taxon>Archaea</taxon>
        <taxon>Methanobacteriati</taxon>
        <taxon>Thermoplasmatota</taxon>
        <taxon>Thermoplasmata</taxon>
        <taxon>Methanomassiliicoccales</taxon>
        <taxon>Methanomassiliicoccaceae</taxon>
        <taxon>Candidatus Methanoplasma</taxon>
    </lineage>
</organism>
<dbReference type="GO" id="GO:0003723">
    <property type="term" value="F:RNA binding"/>
    <property type="evidence" value="ECO:0007669"/>
    <property type="project" value="InterPro"/>
</dbReference>
<dbReference type="PROSITE" id="PS50890">
    <property type="entry name" value="PUA"/>
    <property type="match status" value="1"/>
</dbReference>
<dbReference type="Gene3D" id="3.10.400.20">
    <property type="match status" value="1"/>
</dbReference>
<dbReference type="SUPFAM" id="SSF88697">
    <property type="entry name" value="PUA domain-like"/>
    <property type="match status" value="1"/>
</dbReference>
<dbReference type="InterPro" id="IPR002478">
    <property type="entry name" value="PUA"/>
</dbReference>
<feature type="domain" description="PUA" evidence="1">
    <location>
        <begin position="80"/>
        <end position="155"/>
    </location>
</feature>
<dbReference type="CDD" id="cd21154">
    <property type="entry name" value="PUA_MJ1432-like"/>
    <property type="match status" value="1"/>
</dbReference>
<dbReference type="PIRSF" id="PIRSF005067">
    <property type="entry name" value="Tma_RNA-bind_prd"/>
    <property type="match status" value="1"/>
</dbReference>
<dbReference type="SMART" id="SM00359">
    <property type="entry name" value="PUA"/>
    <property type="match status" value="1"/>
</dbReference>
<dbReference type="RefSeq" id="WP_052399217.1">
    <property type="nucleotide sequence ID" value="NZ_CP010070.1"/>
</dbReference>
<sequence length="163" mass="18104">MADIRIRKRKRMREKEIKVLSSELEGLLGVPVFTEKDTVDIAESTDFDLLFVGSDIIGLIKEGKPFLTVRGIIKYKPIKRYVTVDMGAVPFITNGADCMGPGIVEADKTIAVGDFVWIRDEKNKVPLAIGISERSGEELSQKRSGKAIKTIHNVGDKLWKTGE</sequence>
<evidence type="ECO:0000313" key="2">
    <source>
        <dbReference type="EMBL" id="AIZ56086.1"/>
    </source>
</evidence>
<dbReference type="InterPro" id="IPR022430">
    <property type="entry name" value="CHP03684"/>
</dbReference>
<accession>A0A0A7LF34</accession>
<dbReference type="AlphaFoldDB" id="A0A0A7LF34"/>
<gene>
    <name evidence="2" type="ORF">Mpt1_c01850</name>
</gene>
<dbReference type="KEGG" id="mear:Mpt1_c01850"/>
<dbReference type="GO" id="GO:0001731">
    <property type="term" value="P:formation of translation preinitiation complex"/>
    <property type="evidence" value="ECO:0007669"/>
    <property type="project" value="TreeGrafter"/>
</dbReference>
<dbReference type="GeneID" id="24817860"/>
<dbReference type="Proteomes" id="UP000030787">
    <property type="component" value="Chromosome"/>
</dbReference>
<evidence type="ECO:0000313" key="3">
    <source>
        <dbReference type="Proteomes" id="UP000030787"/>
    </source>
</evidence>
<reference evidence="2 3" key="1">
    <citation type="journal article" date="2014" name="Appl. Environ. Microbiol.">
        <title>Comparative Genome Analysis of 'Candidatus Methanoplasma termitum' Indicates a New Mode of Energy Metabolism in the Seventh Order of Methanogens.</title>
        <authorList>
            <person name="Lang K."/>
            <person name="Schuldes J."/>
            <person name="Klingl A."/>
            <person name="Poehlein A."/>
            <person name="Daniel R."/>
            <person name="Brune A."/>
        </authorList>
    </citation>
    <scope>NUCLEOTIDE SEQUENCE [LARGE SCALE GENOMIC DNA]</scope>
    <source>
        <strain evidence="3">Mpt1</strain>
    </source>
</reference>